<dbReference type="PROSITE" id="PS50989">
    <property type="entry name" value="COA_CT_CTER"/>
    <property type="match status" value="1"/>
</dbReference>
<reference evidence="5 6" key="1">
    <citation type="journal article" date="2016" name="BMC Genomics">
        <title>Combined genomic and structural analyses of a cultured magnetotactic bacterium reveals its niche adaptation to a dynamic environment.</title>
        <authorList>
            <person name="Araujo A.C."/>
            <person name="Morillo V."/>
            <person name="Cypriano J."/>
            <person name="Teixeira L.C."/>
            <person name="Leao P."/>
            <person name="Lyra S."/>
            <person name="Almeida L.G."/>
            <person name="Bazylinski D.A."/>
            <person name="Vasconcellos A.T."/>
            <person name="Abreu F."/>
            <person name="Lins U."/>
        </authorList>
    </citation>
    <scope>NUCLEOTIDE SEQUENCE [LARGE SCALE GENOMIC DNA]</scope>
    <source>
        <strain evidence="5 6">IT-1</strain>
    </source>
</reference>
<evidence type="ECO:0000313" key="6">
    <source>
        <dbReference type="Proteomes" id="UP000194003"/>
    </source>
</evidence>
<dbReference type="GO" id="GO:0009317">
    <property type="term" value="C:acetyl-CoA carboxylase complex"/>
    <property type="evidence" value="ECO:0007669"/>
    <property type="project" value="UniProtKB-ARBA"/>
</dbReference>
<dbReference type="FunFam" id="3.90.226.10:FF:000016">
    <property type="entry name" value="Propionyl-CoA carboxylase, beta subunit"/>
    <property type="match status" value="1"/>
</dbReference>
<dbReference type="GO" id="GO:0015977">
    <property type="term" value="P:carbon fixation"/>
    <property type="evidence" value="ECO:0007669"/>
    <property type="project" value="UniProtKB-ARBA"/>
</dbReference>
<evidence type="ECO:0000259" key="4">
    <source>
        <dbReference type="PROSITE" id="PS50989"/>
    </source>
</evidence>
<dbReference type="AlphaFoldDB" id="A0A1Y2KBC9"/>
<feature type="domain" description="CoA carboxyltransferase N-terminal" evidence="3">
    <location>
        <begin position="1"/>
        <end position="257"/>
    </location>
</feature>
<dbReference type="OrthoDB" id="9803706at2"/>
<gene>
    <name evidence="5" type="ORF">MAIT1_03834</name>
</gene>
<dbReference type="PROSITE" id="PS50980">
    <property type="entry name" value="COA_CT_NTER"/>
    <property type="match status" value="1"/>
</dbReference>
<sequence length="514" mass="56222">MREIVEKLESLREEARLGGGQRRIDAQHARGKLTARERIEALLDPDSFEEVGMYVGHRCVDFGMAEQQMPGDGCVTGHGRIHGRTVFVFSQDFTVFGGSLSETNAEKICAIMDMAMKVGAPVIGLNDSGGARIQEGVASLAGYAEVFQRNVLASGVIPQISAIMGPCAGGAVYSPALTDFIAMVKDTSYMFVTGPDVVKTVTHEIITAEALGGAVTHATKSGVADFAYENDMELLKQLRRLMSFLPSNNREKAPRVETLDVDDRPDESLDFLVPDDAQKPYDMKELVEKVVDNGDFLETQASYAKNIITGFARMDGQTVGIVANQPMVLAGCLDISSAIKGARFVRFCDCFNIPLLTFVDVPGFLPGSQQELGGIIKHGAKLLYAYAEATVPKITVITRKAYGGAYDVMSSKHLRGDVNFAWPNAEIAVMGPKGASEIIFRHEIKNAEDPEAKLKEKTDQYAEKFANPFIAAQRGFIDEVILPHNTRLRAIRALRLMADKQLSNPWKKHDNMPL</sequence>
<dbReference type="InterPro" id="IPR034733">
    <property type="entry name" value="AcCoA_carboxyl_beta"/>
</dbReference>
<evidence type="ECO:0000256" key="1">
    <source>
        <dbReference type="ARBA" id="ARBA00006102"/>
    </source>
</evidence>
<dbReference type="PANTHER" id="PTHR43842">
    <property type="entry name" value="PROPIONYL-COA CARBOXYLASE BETA CHAIN"/>
    <property type="match status" value="1"/>
</dbReference>
<dbReference type="GO" id="GO:0004658">
    <property type="term" value="F:propionyl-CoA carboxylase activity"/>
    <property type="evidence" value="ECO:0007669"/>
    <property type="project" value="UniProtKB-ARBA"/>
</dbReference>
<dbReference type="EMBL" id="LVJN01000015">
    <property type="protein sequence ID" value="OSM07234.1"/>
    <property type="molecule type" value="Genomic_DNA"/>
</dbReference>
<dbReference type="InterPro" id="IPR011762">
    <property type="entry name" value="COA_CT_N"/>
</dbReference>
<dbReference type="Proteomes" id="UP000194003">
    <property type="component" value="Unassembled WGS sequence"/>
</dbReference>
<dbReference type="Pfam" id="PF01039">
    <property type="entry name" value="Carboxyl_trans"/>
    <property type="match status" value="1"/>
</dbReference>
<dbReference type="Gene3D" id="3.90.226.10">
    <property type="entry name" value="2-enoyl-CoA Hydratase, Chain A, domain 1"/>
    <property type="match status" value="2"/>
</dbReference>
<dbReference type="GO" id="GO:0003989">
    <property type="term" value="F:acetyl-CoA carboxylase activity"/>
    <property type="evidence" value="ECO:0007669"/>
    <property type="project" value="UniProtKB-ARBA"/>
</dbReference>
<dbReference type="STRING" id="1434232.MAIT1_03834"/>
<dbReference type="SUPFAM" id="SSF52096">
    <property type="entry name" value="ClpP/crotonase"/>
    <property type="match status" value="2"/>
</dbReference>
<dbReference type="InterPro" id="IPR011763">
    <property type="entry name" value="COA_CT_C"/>
</dbReference>
<evidence type="ECO:0000313" key="5">
    <source>
        <dbReference type="EMBL" id="OSM07234.1"/>
    </source>
</evidence>
<dbReference type="FunFam" id="3.90.226.10:FF:000017">
    <property type="entry name" value="Propionyl-CoA carboxylase subunit beta 5"/>
    <property type="match status" value="1"/>
</dbReference>
<proteinExistence type="inferred from homology"/>
<name>A0A1Y2KBC9_9PROT</name>
<evidence type="ECO:0000256" key="2">
    <source>
        <dbReference type="ARBA" id="ARBA00074538"/>
    </source>
</evidence>
<dbReference type="InterPro" id="IPR029045">
    <property type="entry name" value="ClpP/crotonase-like_dom_sf"/>
</dbReference>
<keyword evidence="6" id="KW-1185">Reference proteome</keyword>
<dbReference type="PANTHER" id="PTHR43842:SF2">
    <property type="entry name" value="PROPIONYL-COA CARBOXYLASE BETA CHAIN, MITOCHONDRIAL"/>
    <property type="match status" value="1"/>
</dbReference>
<dbReference type="RefSeq" id="WP_085441184.1">
    <property type="nucleotide sequence ID" value="NZ_LVJN01000015.1"/>
</dbReference>
<comment type="similarity">
    <text evidence="1">Belongs to the AccD/PCCB family.</text>
</comment>
<comment type="caution">
    <text evidence="5">The sequence shown here is derived from an EMBL/GenBank/DDBJ whole genome shotgun (WGS) entry which is preliminary data.</text>
</comment>
<feature type="domain" description="CoA carboxyltransferase C-terminal" evidence="4">
    <location>
        <begin position="264"/>
        <end position="508"/>
    </location>
</feature>
<dbReference type="InterPro" id="IPR051047">
    <property type="entry name" value="AccD/PCCB"/>
</dbReference>
<protein>
    <recommendedName>
        <fullName evidence="2">Propionyl-CoA carboxylase beta chain</fullName>
    </recommendedName>
</protein>
<evidence type="ECO:0000259" key="3">
    <source>
        <dbReference type="PROSITE" id="PS50980"/>
    </source>
</evidence>
<accession>A0A1Y2KBC9</accession>
<organism evidence="5 6">
    <name type="scientific">Magnetofaba australis IT-1</name>
    <dbReference type="NCBI Taxonomy" id="1434232"/>
    <lineage>
        <taxon>Bacteria</taxon>
        <taxon>Pseudomonadati</taxon>
        <taxon>Pseudomonadota</taxon>
        <taxon>Magnetococcia</taxon>
        <taxon>Magnetococcales</taxon>
        <taxon>Magnetococcaceae</taxon>
        <taxon>Magnetofaba</taxon>
    </lineage>
</organism>